<dbReference type="PANTHER" id="PTHR10434:SF11">
    <property type="entry name" value="1-ACYL-SN-GLYCEROL-3-PHOSPHATE ACYLTRANSFERASE"/>
    <property type="match status" value="1"/>
</dbReference>
<dbReference type="Proteomes" id="UP001165136">
    <property type="component" value="Unassembled WGS sequence"/>
</dbReference>
<keyword evidence="5" id="KW-1185">Reference proteome</keyword>
<organism evidence="4 5">
    <name type="scientific">Amycolatopsis taiwanensis</name>
    <dbReference type="NCBI Taxonomy" id="342230"/>
    <lineage>
        <taxon>Bacteria</taxon>
        <taxon>Bacillati</taxon>
        <taxon>Actinomycetota</taxon>
        <taxon>Actinomycetes</taxon>
        <taxon>Pseudonocardiales</taxon>
        <taxon>Pseudonocardiaceae</taxon>
        <taxon>Amycolatopsis</taxon>
    </lineage>
</organism>
<reference evidence="4" key="1">
    <citation type="submission" date="2023-03" db="EMBL/GenBank/DDBJ databases">
        <title>Amycolatopsis taiwanensis NBRC 103393.</title>
        <authorList>
            <person name="Ichikawa N."/>
            <person name="Sato H."/>
            <person name="Tonouchi N."/>
        </authorList>
    </citation>
    <scope>NUCLEOTIDE SEQUENCE</scope>
    <source>
        <strain evidence="4">NBRC 103393</strain>
    </source>
</reference>
<dbReference type="EMBL" id="BSTI01000020">
    <property type="protein sequence ID" value="GLY70141.1"/>
    <property type="molecule type" value="Genomic_DNA"/>
</dbReference>
<comment type="caution">
    <text evidence="4">The sequence shown here is derived from an EMBL/GenBank/DDBJ whole genome shotgun (WGS) entry which is preliminary data.</text>
</comment>
<proteinExistence type="predicted"/>
<accession>A0A9W6R6U8</accession>
<dbReference type="InterPro" id="IPR002123">
    <property type="entry name" value="Plipid/glycerol_acylTrfase"/>
</dbReference>
<keyword evidence="2 4" id="KW-0012">Acyltransferase</keyword>
<dbReference type="SMART" id="SM00563">
    <property type="entry name" value="PlsC"/>
    <property type="match status" value="1"/>
</dbReference>
<dbReference type="SUPFAM" id="SSF69593">
    <property type="entry name" value="Glycerol-3-phosphate (1)-acyltransferase"/>
    <property type="match status" value="1"/>
</dbReference>
<sequence length="226" mass="24399">MSSPGLPEGASGRLHDVGRLVGRYLFRPAFRVRIHGLGRVPRTGPVLLIANHSSLLEPPVIFGMLPRRSVFLVKEELFTGVVGRFLRRIGQVPVRRGKPDRAPLLTTAKVLREGGLVGVFPEGSRGAGDVTNAERGAAWLVRSCGANGVVVLPVATRGTRRPAGGRRRFRPRVDVLVGEPFTVEVGKGKAGLEQATERLRGELAALVCALDEMRAAQPRTKQKAKL</sequence>
<gene>
    <name evidence="4" type="primary">plsC</name>
    <name evidence="4" type="ORF">Atai01_67600</name>
</gene>
<feature type="domain" description="Phospholipid/glycerol acyltransferase" evidence="3">
    <location>
        <begin position="46"/>
        <end position="159"/>
    </location>
</feature>
<evidence type="ECO:0000313" key="4">
    <source>
        <dbReference type="EMBL" id="GLY70141.1"/>
    </source>
</evidence>
<dbReference type="RefSeq" id="WP_285489423.1">
    <property type="nucleotide sequence ID" value="NZ_BSTI01000020.1"/>
</dbReference>
<dbReference type="Pfam" id="PF01553">
    <property type="entry name" value="Acyltransferase"/>
    <property type="match status" value="1"/>
</dbReference>
<evidence type="ECO:0000259" key="3">
    <source>
        <dbReference type="SMART" id="SM00563"/>
    </source>
</evidence>
<dbReference type="AlphaFoldDB" id="A0A9W6R6U8"/>
<evidence type="ECO:0000313" key="5">
    <source>
        <dbReference type="Proteomes" id="UP001165136"/>
    </source>
</evidence>
<protein>
    <submittedName>
        <fullName evidence="4">1-acyl-sn-glycerol-3-phosphate acyltransferase</fullName>
    </submittedName>
</protein>
<dbReference type="CDD" id="cd07989">
    <property type="entry name" value="LPLAT_AGPAT-like"/>
    <property type="match status" value="1"/>
</dbReference>
<dbReference type="PANTHER" id="PTHR10434">
    <property type="entry name" value="1-ACYL-SN-GLYCEROL-3-PHOSPHATE ACYLTRANSFERASE"/>
    <property type="match status" value="1"/>
</dbReference>
<dbReference type="GO" id="GO:0006654">
    <property type="term" value="P:phosphatidic acid biosynthetic process"/>
    <property type="evidence" value="ECO:0007669"/>
    <property type="project" value="TreeGrafter"/>
</dbReference>
<evidence type="ECO:0000256" key="1">
    <source>
        <dbReference type="ARBA" id="ARBA00022679"/>
    </source>
</evidence>
<dbReference type="GO" id="GO:0003841">
    <property type="term" value="F:1-acylglycerol-3-phosphate O-acyltransferase activity"/>
    <property type="evidence" value="ECO:0007669"/>
    <property type="project" value="TreeGrafter"/>
</dbReference>
<name>A0A9W6R6U8_9PSEU</name>
<evidence type="ECO:0000256" key="2">
    <source>
        <dbReference type="ARBA" id="ARBA00023315"/>
    </source>
</evidence>
<keyword evidence="1" id="KW-0808">Transferase</keyword>